<keyword evidence="4" id="KW-1185">Reference proteome</keyword>
<dbReference type="InterPro" id="IPR052336">
    <property type="entry name" value="MlaD_Phospholipid_Transporter"/>
</dbReference>
<dbReference type="EMBL" id="WFLI01000065">
    <property type="protein sequence ID" value="KAB8058213.1"/>
    <property type="molecule type" value="Genomic_DNA"/>
</dbReference>
<reference evidence="3 4" key="1">
    <citation type="submission" date="2019-10" db="EMBL/GenBank/DDBJ databases">
        <title>Three novel species isolated from a subtropical stream in China.</title>
        <authorList>
            <person name="Lu H."/>
        </authorList>
    </citation>
    <scope>NUCLEOTIDE SEQUENCE [LARGE SCALE GENOMIC DNA]</scope>
    <source>
        <strain evidence="3 4">FT13W</strain>
    </source>
</reference>
<accession>A0A6I1HHZ3</accession>
<name>A0A6I1HHZ3_9BURK</name>
<evidence type="ECO:0000313" key="4">
    <source>
        <dbReference type="Proteomes" id="UP000468717"/>
    </source>
</evidence>
<feature type="domain" description="Mce/MlaD" evidence="2">
    <location>
        <begin position="60"/>
        <end position="123"/>
    </location>
</feature>
<evidence type="ECO:0000256" key="1">
    <source>
        <dbReference type="SAM" id="Phobius"/>
    </source>
</evidence>
<feature type="transmembrane region" description="Helical" evidence="1">
    <location>
        <begin position="32"/>
        <end position="52"/>
    </location>
</feature>
<evidence type="ECO:0000259" key="2">
    <source>
        <dbReference type="Pfam" id="PF02470"/>
    </source>
</evidence>
<dbReference type="PANTHER" id="PTHR33371:SF4">
    <property type="entry name" value="INTERMEMBRANE PHOSPHOLIPID TRANSPORT SYSTEM BINDING PROTEIN MLAD"/>
    <property type="match status" value="1"/>
</dbReference>
<proteinExistence type="predicted"/>
<protein>
    <submittedName>
        <fullName evidence="3">MCE family protein</fullName>
    </submittedName>
</protein>
<gene>
    <name evidence="3" type="ORF">GCN75_28120</name>
</gene>
<dbReference type="RefSeq" id="WP_152285285.1">
    <property type="nucleotide sequence ID" value="NZ_WFLI01000065.1"/>
</dbReference>
<dbReference type="AlphaFoldDB" id="A0A6I1HHZ3"/>
<dbReference type="PANTHER" id="PTHR33371">
    <property type="entry name" value="INTERMEMBRANE PHOSPHOLIPID TRANSPORT SYSTEM BINDING PROTEIN MLAD-RELATED"/>
    <property type="match status" value="1"/>
</dbReference>
<dbReference type="Proteomes" id="UP000468717">
    <property type="component" value="Unassembled WGS sequence"/>
</dbReference>
<keyword evidence="1" id="KW-0472">Membrane</keyword>
<sequence length="336" mass="35579">MSQPPNPDQTDVTAPDAVLPAPPPVRHAELKAAILLVFMFVLVVGSVVYLMYARGAFEATQTLVLTTDDSDGVGVGADLTFSGFPIGRVQRIELAPDGKARVIVDVPRKDAHWLRSSSIFTLERGIVGGAKLRAYSGILTDPPLPDDATRDLLVGDMAAEIPRLLAAAKDLLNNVASLTGSDSALDGTLRNVQAVTGKLSGPGGAMGLLTGDDKQSRLLVERANTLLATADQLARRTDGLVANADTRVFGDKGVMTDAQATIVQLNALLADTRASLKKVDAVLVEAQAVGANARAATADLGPLRADVESNLRKVEQLVNEINRKWPFKRNPEIKLP</sequence>
<dbReference type="Pfam" id="PF02470">
    <property type="entry name" value="MlaD"/>
    <property type="match status" value="1"/>
</dbReference>
<evidence type="ECO:0000313" key="3">
    <source>
        <dbReference type="EMBL" id="KAB8058213.1"/>
    </source>
</evidence>
<keyword evidence="1" id="KW-1133">Transmembrane helix</keyword>
<dbReference type="InterPro" id="IPR003399">
    <property type="entry name" value="Mce/MlaD"/>
</dbReference>
<keyword evidence="1" id="KW-0812">Transmembrane</keyword>
<comment type="caution">
    <text evidence="3">The sequence shown here is derived from an EMBL/GenBank/DDBJ whole genome shotgun (WGS) entry which is preliminary data.</text>
</comment>
<organism evidence="3 4">
    <name type="scientific">Janthinobacterium violaceinigrum</name>
    <dbReference type="NCBI Taxonomy" id="2654252"/>
    <lineage>
        <taxon>Bacteria</taxon>
        <taxon>Pseudomonadati</taxon>
        <taxon>Pseudomonadota</taxon>
        <taxon>Betaproteobacteria</taxon>
        <taxon>Burkholderiales</taxon>
        <taxon>Oxalobacteraceae</taxon>
        <taxon>Janthinobacterium</taxon>
    </lineage>
</organism>